<accession>A0A5A5TX04</accession>
<dbReference type="Pfam" id="PF07083">
    <property type="entry name" value="DUF1351"/>
    <property type="match status" value="1"/>
</dbReference>
<reference evidence="2 3" key="1">
    <citation type="submission" date="2019-04" db="EMBL/GenBank/DDBJ databases">
        <title>A pseudo-fructophilic Leuconostoc citreum strain F192-5 isolated from peel of satsuma mandarin: the first report for isolation and characterization of strain-dependent fructophilic-like characteristics.</title>
        <authorList>
            <person name="Maeno S."/>
            <person name="Tanizawa Y."/>
            <person name="Kajikawa A."/>
            <person name="Kanesaki Y."/>
            <person name="Kubota E."/>
            <person name="Arita M."/>
            <person name="Leon D."/>
            <person name="Endo A."/>
        </authorList>
    </citation>
    <scope>NUCLEOTIDE SEQUENCE [LARGE SCALE GENOMIC DNA]</scope>
    <source>
        <strain evidence="2 3">F192-5</strain>
    </source>
</reference>
<organism evidence="2 3">
    <name type="scientific">Leuconostoc citreum</name>
    <dbReference type="NCBI Taxonomy" id="33964"/>
    <lineage>
        <taxon>Bacteria</taxon>
        <taxon>Bacillati</taxon>
        <taxon>Bacillota</taxon>
        <taxon>Bacilli</taxon>
        <taxon>Lactobacillales</taxon>
        <taxon>Lactobacillaceae</taxon>
        <taxon>Leuconostoc</taxon>
    </lineage>
</organism>
<proteinExistence type="predicted"/>
<gene>
    <name evidence="2" type="ORF">LCIT_03920</name>
</gene>
<evidence type="ECO:0000256" key="1">
    <source>
        <dbReference type="SAM" id="MobiDB-lite"/>
    </source>
</evidence>
<evidence type="ECO:0000313" key="3">
    <source>
        <dbReference type="Proteomes" id="UP000323274"/>
    </source>
</evidence>
<sequence>MINELAQPKVDVKDGQINFKNVNQFKSDFEQIIQRNSNFIVTDETLTGSKRARAELRNAAKESAAWRSKIKAELLKPFEDVAEIAISFEKQAKSAADAIDSDVKVFDEAEKQKRLDGLKTYVDARAKELGIETITEFNDKHLIKGNFNGTKPKQKFIDEFIEPELSRLVSEKELKIANAAAVKNYAESKGFEPEGYIHSLDFKTLAQIMGDIDGDVERKRKREEAEKAIAEMEARKEQEKIENAKSTGNKKVDEETGEIIQNTQPVPEKTYNRTLYIIEATSAQLNQLADYMKSNDIAFRGEK</sequence>
<name>A0A5A5TX04_LEUCI</name>
<dbReference type="Proteomes" id="UP000323274">
    <property type="component" value="Unassembled WGS sequence"/>
</dbReference>
<dbReference type="InterPro" id="IPR009785">
    <property type="entry name" value="Prophage_Lj928_Orf309"/>
</dbReference>
<feature type="compositionally biased region" description="Basic and acidic residues" evidence="1">
    <location>
        <begin position="233"/>
        <end position="243"/>
    </location>
</feature>
<dbReference type="AlphaFoldDB" id="A0A5A5TX04"/>
<protein>
    <recommendedName>
        <fullName evidence="4">DUF1351 domain-containing protein</fullName>
    </recommendedName>
</protein>
<dbReference type="EMBL" id="BJJW01000002">
    <property type="protein sequence ID" value="GDZ83150.1"/>
    <property type="molecule type" value="Genomic_DNA"/>
</dbReference>
<evidence type="ECO:0000313" key="2">
    <source>
        <dbReference type="EMBL" id="GDZ83150.1"/>
    </source>
</evidence>
<evidence type="ECO:0008006" key="4">
    <source>
        <dbReference type="Google" id="ProtNLM"/>
    </source>
</evidence>
<dbReference type="RefSeq" id="WP_149333785.1">
    <property type="nucleotide sequence ID" value="NZ_BJJW01000002.1"/>
</dbReference>
<feature type="region of interest" description="Disordered" evidence="1">
    <location>
        <begin position="233"/>
        <end position="265"/>
    </location>
</feature>
<comment type="caution">
    <text evidence="2">The sequence shown here is derived from an EMBL/GenBank/DDBJ whole genome shotgun (WGS) entry which is preliminary data.</text>
</comment>